<comment type="caution">
    <text evidence="2">The sequence shown here is derived from an EMBL/GenBank/DDBJ whole genome shotgun (WGS) entry which is preliminary data.</text>
</comment>
<sequence length="547" mass="62230">MKEFAFLKFLDMFSTAFGKMGIDYKIMRRLIQIKLTLDKRRPSNLFQGRKRKKSNENSDYTLFLYGFIGLMFSMTIFTSTNIFVKTSIITGIILFMVMTSLISDFSSVLLDVKDKSILSPRAVSSKTINAAKVIHIAYYLMKATFVVSIFSMIFGTIKYGPMFLIIFLVEDVFMMGFILFFTSILYFIILCFFDGEKLKDIINYLQIVLAVAVLVIYQLMGKIMNISETGGYHEVKAWTYLIPSSWFGSVFSVLIEGQRQTPYIVLALMGILIPIIAFIIYVKFISVYFEKNLSKLINSDRGNKKLRKSGGIGDKILNIICPNKVQKQFFRFASNMISTERRLKLTIYPYLVFGAVLPFVFVFNINATMSGAAVLNKIANGKYYFGVYYTLACASMSIVYMGRSEKFKGAWIYDVLPIEDMSQIYKGATKAFFFKLMFPITLLTNLVFLVLCGVKILPDVIAMMINLVLLVLVSIKISPKELPFSRDFTNKYSAGSAFGFMILTAVLGVIHYLATRVSFGIWVYIAIIVVAIVVLWNNAFKFEVKKL</sequence>
<keyword evidence="1" id="KW-1133">Transmembrane helix</keyword>
<accession>A0ABW8TPA5</accession>
<evidence type="ECO:0000313" key="3">
    <source>
        <dbReference type="Proteomes" id="UP001623592"/>
    </source>
</evidence>
<dbReference type="RefSeq" id="WP_406789968.1">
    <property type="nucleotide sequence ID" value="NZ_JBJIAA010000032.1"/>
</dbReference>
<feature type="transmembrane region" description="Helical" evidence="1">
    <location>
        <begin position="88"/>
        <end position="112"/>
    </location>
</feature>
<feature type="transmembrane region" description="Helical" evidence="1">
    <location>
        <begin position="163"/>
        <end position="189"/>
    </location>
</feature>
<keyword evidence="3" id="KW-1185">Reference proteome</keyword>
<reference evidence="2 3" key="1">
    <citation type="submission" date="2024-11" db="EMBL/GenBank/DDBJ databases">
        <authorList>
            <person name="Heng Y.C."/>
            <person name="Lim A.C.H."/>
            <person name="Lee J.K.Y."/>
            <person name="Kittelmann S."/>
        </authorList>
    </citation>
    <scope>NUCLEOTIDE SEQUENCE [LARGE SCALE GENOMIC DNA]</scope>
    <source>
        <strain evidence="2 3">WILCCON 0114</strain>
    </source>
</reference>
<evidence type="ECO:0000313" key="2">
    <source>
        <dbReference type="EMBL" id="MFL0253298.1"/>
    </source>
</evidence>
<dbReference type="Proteomes" id="UP001623592">
    <property type="component" value="Unassembled WGS sequence"/>
</dbReference>
<feature type="transmembrane region" description="Helical" evidence="1">
    <location>
        <begin position="456"/>
        <end position="475"/>
    </location>
</feature>
<organism evidence="2 3">
    <name type="scientific">Clostridium neuense</name>
    <dbReference type="NCBI Taxonomy" id="1728934"/>
    <lineage>
        <taxon>Bacteria</taxon>
        <taxon>Bacillati</taxon>
        <taxon>Bacillota</taxon>
        <taxon>Clostridia</taxon>
        <taxon>Eubacteriales</taxon>
        <taxon>Clostridiaceae</taxon>
        <taxon>Clostridium</taxon>
    </lineage>
</organism>
<protein>
    <recommendedName>
        <fullName evidence="4">ABC transporter permease</fullName>
    </recommendedName>
</protein>
<feature type="transmembrane region" description="Helical" evidence="1">
    <location>
        <begin position="263"/>
        <end position="289"/>
    </location>
</feature>
<feature type="transmembrane region" description="Helical" evidence="1">
    <location>
        <begin position="431"/>
        <end position="450"/>
    </location>
</feature>
<proteinExistence type="predicted"/>
<feature type="transmembrane region" description="Helical" evidence="1">
    <location>
        <begin position="201"/>
        <end position="220"/>
    </location>
</feature>
<gene>
    <name evidence="2" type="ORF">ACJDT4_23095</name>
</gene>
<dbReference type="EMBL" id="JBJIAA010000032">
    <property type="protein sequence ID" value="MFL0253298.1"/>
    <property type="molecule type" value="Genomic_DNA"/>
</dbReference>
<feature type="transmembrane region" description="Helical" evidence="1">
    <location>
        <begin position="133"/>
        <end position="157"/>
    </location>
</feature>
<feature type="transmembrane region" description="Helical" evidence="1">
    <location>
        <begin position="345"/>
        <end position="363"/>
    </location>
</feature>
<feature type="transmembrane region" description="Helical" evidence="1">
    <location>
        <begin position="521"/>
        <end position="540"/>
    </location>
</feature>
<name>A0ABW8TPA5_9CLOT</name>
<keyword evidence="1" id="KW-0812">Transmembrane</keyword>
<feature type="transmembrane region" description="Helical" evidence="1">
    <location>
        <begin position="60"/>
        <end position="82"/>
    </location>
</feature>
<evidence type="ECO:0008006" key="4">
    <source>
        <dbReference type="Google" id="ProtNLM"/>
    </source>
</evidence>
<evidence type="ECO:0000256" key="1">
    <source>
        <dbReference type="SAM" id="Phobius"/>
    </source>
</evidence>
<keyword evidence="1" id="KW-0472">Membrane</keyword>
<feature type="transmembrane region" description="Helical" evidence="1">
    <location>
        <begin position="383"/>
        <end position="402"/>
    </location>
</feature>
<feature type="transmembrane region" description="Helical" evidence="1">
    <location>
        <begin position="496"/>
        <end position="515"/>
    </location>
</feature>